<evidence type="ECO:0000313" key="1">
    <source>
        <dbReference type="EMBL" id="CAI2377213.1"/>
    </source>
</evidence>
<name>A0AAD2D2I1_EUPCR</name>
<comment type="caution">
    <text evidence="1">The sequence shown here is derived from an EMBL/GenBank/DDBJ whole genome shotgun (WGS) entry which is preliminary data.</text>
</comment>
<dbReference type="AlphaFoldDB" id="A0AAD2D2I1"/>
<protein>
    <submittedName>
        <fullName evidence="1">Uncharacterized protein</fullName>
    </submittedName>
</protein>
<accession>A0AAD2D2I1</accession>
<dbReference type="EMBL" id="CAMPGE010018834">
    <property type="protein sequence ID" value="CAI2377213.1"/>
    <property type="molecule type" value="Genomic_DNA"/>
</dbReference>
<evidence type="ECO:0000313" key="2">
    <source>
        <dbReference type="Proteomes" id="UP001295684"/>
    </source>
</evidence>
<dbReference type="Proteomes" id="UP001295684">
    <property type="component" value="Unassembled WGS sequence"/>
</dbReference>
<keyword evidence="2" id="KW-1185">Reference proteome</keyword>
<gene>
    <name evidence="1" type="ORF">ECRASSUSDP1_LOCUS18596</name>
</gene>
<organism evidence="1 2">
    <name type="scientific">Euplotes crassus</name>
    <dbReference type="NCBI Taxonomy" id="5936"/>
    <lineage>
        <taxon>Eukaryota</taxon>
        <taxon>Sar</taxon>
        <taxon>Alveolata</taxon>
        <taxon>Ciliophora</taxon>
        <taxon>Intramacronucleata</taxon>
        <taxon>Spirotrichea</taxon>
        <taxon>Hypotrichia</taxon>
        <taxon>Euplotida</taxon>
        <taxon>Euplotidae</taxon>
        <taxon>Moneuplotes</taxon>
    </lineage>
</organism>
<reference evidence="1" key="1">
    <citation type="submission" date="2023-07" db="EMBL/GenBank/DDBJ databases">
        <authorList>
            <consortium name="AG Swart"/>
            <person name="Singh M."/>
            <person name="Singh A."/>
            <person name="Seah K."/>
            <person name="Emmerich C."/>
        </authorList>
    </citation>
    <scope>NUCLEOTIDE SEQUENCE</scope>
    <source>
        <strain evidence="1">DP1</strain>
    </source>
</reference>
<proteinExistence type="predicted"/>
<sequence length="189" mass="21974">MVSPGTALTIIFYNFRALSRTIITELDYGYIALIFAYLKKEYGVINKIIHKEGFETYQERSDCIRMRIGQYFMPTFIGNDTLQCSEFDAIIRSFSEHTVNPGIDFTSISYELIILLSIAVTNYICYKLLLKEYNEYQRLKRNFPLRSQNEEPFTNSNLLMNNFPLTSSNSLFPPNIIRDHTRSSISSPQ</sequence>